<evidence type="ECO:0000313" key="4">
    <source>
        <dbReference type="EMBL" id="MBN3315080.1"/>
    </source>
</evidence>
<keyword evidence="1" id="KW-0479">Metal-binding</keyword>
<dbReference type="Pfam" id="PF00098">
    <property type="entry name" value="zf-CCHC"/>
    <property type="match status" value="2"/>
</dbReference>
<feature type="region of interest" description="Disordered" evidence="2">
    <location>
        <begin position="228"/>
        <end position="251"/>
    </location>
</feature>
<evidence type="ECO:0000256" key="1">
    <source>
        <dbReference type="PROSITE-ProRule" id="PRU00047"/>
    </source>
</evidence>
<sequence>MRTLTVHMFNPRMPEEDIVTFLRRYVDVQGAGRKIIDAEGFWTGKRSYAVRLRPSPGTEGGLLHPPAFFSIGANRGHLYYRGQPLTCRNCGGHGHVQAECKEVACRRCGKLGHLAKDCNSALVCNLCGGTGHVFKDCAKRAKSFADIVKEKNLPGKDVGDMAENVWRRPVVSRETEEPAGGEKAVGSIEDTSAGEGQTVSSPEAAPGLLEVDNRVTKEGRVDPFEWSTVGTRRKRGGERFGEERFPFGTNK</sequence>
<dbReference type="GO" id="GO:0008270">
    <property type="term" value="F:zinc ion binding"/>
    <property type="evidence" value="ECO:0007669"/>
    <property type="project" value="UniProtKB-KW"/>
</dbReference>
<feature type="domain" description="CCHC-type" evidence="3">
    <location>
        <begin position="105"/>
        <end position="118"/>
    </location>
</feature>
<keyword evidence="1" id="KW-0862">Zinc</keyword>
<feature type="non-terminal residue" evidence="4">
    <location>
        <position position="1"/>
    </location>
</feature>
<reference evidence="4" key="1">
    <citation type="journal article" date="2021" name="Cell">
        <title>Tracing the genetic footprints of vertebrate landing in non-teleost ray-finned fishes.</title>
        <authorList>
            <person name="Bi X."/>
            <person name="Wang K."/>
            <person name="Yang L."/>
            <person name="Pan H."/>
            <person name="Jiang H."/>
            <person name="Wei Q."/>
            <person name="Fang M."/>
            <person name="Yu H."/>
            <person name="Zhu C."/>
            <person name="Cai Y."/>
            <person name="He Y."/>
            <person name="Gan X."/>
            <person name="Zeng H."/>
            <person name="Yu D."/>
            <person name="Zhu Y."/>
            <person name="Jiang H."/>
            <person name="Qiu Q."/>
            <person name="Yang H."/>
            <person name="Zhang Y.E."/>
            <person name="Wang W."/>
            <person name="Zhu M."/>
            <person name="He S."/>
            <person name="Zhang G."/>
        </authorList>
    </citation>
    <scope>NUCLEOTIDE SEQUENCE</scope>
    <source>
        <strain evidence="4">Allg_001</strain>
    </source>
</reference>
<feature type="region of interest" description="Disordered" evidence="2">
    <location>
        <begin position="170"/>
        <end position="216"/>
    </location>
</feature>
<accession>A0A8J7NKU9</accession>
<evidence type="ECO:0000313" key="5">
    <source>
        <dbReference type="Proteomes" id="UP000736164"/>
    </source>
</evidence>
<dbReference type="PANTHER" id="PTHR46486">
    <property type="entry name" value="CCHC-TYPE DOMAIN-CONTAINING PROTEIN"/>
    <property type="match status" value="1"/>
</dbReference>
<gene>
    <name evidence="4" type="primary">Zcchc3_119</name>
    <name evidence="4" type="ORF">GTO95_0014358</name>
</gene>
<dbReference type="Gene3D" id="4.10.60.10">
    <property type="entry name" value="Zinc finger, CCHC-type"/>
    <property type="match status" value="1"/>
</dbReference>
<dbReference type="PANTHER" id="PTHR46486:SF1">
    <property type="entry name" value="CCHC-TYPE DOMAIN-CONTAINING PROTEIN"/>
    <property type="match status" value="1"/>
</dbReference>
<evidence type="ECO:0000256" key="2">
    <source>
        <dbReference type="SAM" id="MobiDB-lite"/>
    </source>
</evidence>
<evidence type="ECO:0000259" key="3">
    <source>
        <dbReference type="PROSITE" id="PS50158"/>
    </source>
</evidence>
<dbReference type="InterPro" id="IPR001878">
    <property type="entry name" value="Znf_CCHC"/>
</dbReference>
<comment type="caution">
    <text evidence="4">The sequence shown here is derived from an EMBL/GenBank/DDBJ whole genome shotgun (WGS) entry which is preliminary data.</text>
</comment>
<keyword evidence="5" id="KW-1185">Reference proteome</keyword>
<dbReference type="AlphaFoldDB" id="A0A8J7NKU9"/>
<dbReference type="Proteomes" id="UP000736164">
    <property type="component" value="Unassembled WGS sequence"/>
</dbReference>
<name>A0A8J7NKU9_ATRSP</name>
<dbReference type="SMART" id="SM00343">
    <property type="entry name" value="ZnF_C2HC"/>
    <property type="match status" value="3"/>
</dbReference>
<protein>
    <submittedName>
        <fullName evidence="4">ZCHC3 protein</fullName>
    </submittedName>
</protein>
<dbReference type="Pfam" id="PF23058">
    <property type="entry name" value="RBD_ZCCHC3_2nd"/>
    <property type="match status" value="1"/>
</dbReference>
<dbReference type="EMBL" id="JAAWVO010019300">
    <property type="protein sequence ID" value="MBN3315080.1"/>
    <property type="molecule type" value="Genomic_DNA"/>
</dbReference>
<feature type="domain" description="CCHC-type" evidence="3">
    <location>
        <begin position="87"/>
        <end position="102"/>
    </location>
</feature>
<proteinExistence type="predicted"/>
<feature type="non-terminal residue" evidence="4">
    <location>
        <position position="251"/>
    </location>
</feature>
<dbReference type="GO" id="GO:0003676">
    <property type="term" value="F:nucleic acid binding"/>
    <property type="evidence" value="ECO:0007669"/>
    <property type="project" value="InterPro"/>
</dbReference>
<organism evidence="4 5">
    <name type="scientific">Atractosteus spatula</name>
    <name type="common">Alligator gar</name>
    <name type="synonym">Lepisosteus spatula</name>
    <dbReference type="NCBI Taxonomy" id="7917"/>
    <lineage>
        <taxon>Eukaryota</taxon>
        <taxon>Metazoa</taxon>
        <taxon>Chordata</taxon>
        <taxon>Craniata</taxon>
        <taxon>Vertebrata</taxon>
        <taxon>Euteleostomi</taxon>
        <taxon>Actinopterygii</taxon>
        <taxon>Neopterygii</taxon>
        <taxon>Holostei</taxon>
        <taxon>Semionotiformes</taxon>
        <taxon>Lepisosteidae</taxon>
        <taxon>Atractosteus</taxon>
    </lineage>
</organism>
<dbReference type="PROSITE" id="PS50158">
    <property type="entry name" value="ZF_CCHC"/>
    <property type="match status" value="2"/>
</dbReference>
<dbReference type="InterPro" id="IPR036875">
    <property type="entry name" value="Znf_CCHC_sf"/>
</dbReference>
<keyword evidence="1" id="KW-0863">Zinc-finger</keyword>
<dbReference type="InterPro" id="IPR057811">
    <property type="entry name" value="RBD_ZCCHC3_2nd"/>
</dbReference>
<dbReference type="SUPFAM" id="SSF57756">
    <property type="entry name" value="Retrovirus zinc finger-like domains"/>
    <property type="match status" value="1"/>
</dbReference>